<organism evidence="18 19">
    <name type="scientific">Acacia crassicarpa</name>
    <name type="common">northern wattle</name>
    <dbReference type="NCBI Taxonomy" id="499986"/>
    <lineage>
        <taxon>Eukaryota</taxon>
        <taxon>Viridiplantae</taxon>
        <taxon>Streptophyta</taxon>
        <taxon>Embryophyta</taxon>
        <taxon>Tracheophyta</taxon>
        <taxon>Spermatophyta</taxon>
        <taxon>Magnoliopsida</taxon>
        <taxon>eudicotyledons</taxon>
        <taxon>Gunneridae</taxon>
        <taxon>Pentapetalae</taxon>
        <taxon>rosids</taxon>
        <taxon>fabids</taxon>
        <taxon>Fabales</taxon>
        <taxon>Fabaceae</taxon>
        <taxon>Caesalpinioideae</taxon>
        <taxon>mimosoid clade</taxon>
        <taxon>Acacieae</taxon>
        <taxon>Acacia</taxon>
    </lineage>
</organism>
<keyword evidence="8 14" id="KW-0863">Zinc-finger</keyword>
<accession>A0AAE1MYC4</accession>
<evidence type="ECO:0000256" key="16">
    <source>
        <dbReference type="SAM" id="Phobius"/>
    </source>
</evidence>
<gene>
    <name evidence="18" type="ORF">QN277_011257</name>
</gene>
<dbReference type="SMART" id="SM00184">
    <property type="entry name" value="RING"/>
    <property type="match status" value="1"/>
</dbReference>
<keyword evidence="19" id="KW-1185">Reference proteome</keyword>
<dbReference type="PROSITE" id="PS50089">
    <property type="entry name" value="ZF_RING_2"/>
    <property type="match status" value="1"/>
</dbReference>
<dbReference type="InterPro" id="IPR013083">
    <property type="entry name" value="Znf_RING/FYVE/PHD"/>
</dbReference>
<evidence type="ECO:0000256" key="8">
    <source>
        <dbReference type="ARBA" id="ARBA00022771"/>
    </source>
</evidence>
<dbReference type="SUPFAM" id="SSF57850">
    <property type="entry name" value="RING/U-box"/>
    <property type="match status" value="1"/>
</dbReference>
<keyword evidence="10" id="KW-0862">Zinc</keyword>
<evidence type="ECO:0000256" key="1">
    <source>
        <dbReference type="ARBA" id="ARBA00000900"/>
    </source>
</evidence>
<evidence type="ECO:0000313" key="19">
    <source>
        <dbReference type="Proteomes" id="UP001293593"/>
    </source>
</evidence>
<dbReference type="InterPro" id="IPR045899">
    <property type="entry name" value="ATL71-like"/>
</dbReference>
<keyword evidence="9" id="KW-0833">Ubl conjugation pathway</keyword>
<evidence type="ECO:0000256" key="14">
    <source>
        <dbReference type="PROSITE-ProRule" id="PRU00175"/>
    </source>
</evidence>
<dbReference type="Proteomes" id="UP001293593">
    <property type="component" value="Unassembled WGS sequence"/>
</dbReference>
<keyword evidence="12 16" id="KW-0472">Membrane</keyword>
<evidence type="ECO:0000256" key="6">
    <source>
        <dbReference type="ARBA" id="ARBA00022692"/>
    </source>
</evidence>
<evidence type="ECO:0000256" key="4">
    <source>
        <dbReference type="ARBA" id="ARBA00012483"/>
    </source>
</evidence>
<keyword evidence="6 16" id="KW-0812">Transmembrane</keyword>
<evidence type="ECO:0000256" key="12">
    <source>
        <dbReference type="ARBA" id="ARBA00023136"/>
    </source>
</evidence>
<evidence type="ECO:0000259" key="17">
    <source>
        <dbReference type="PROSITE" id="PS50089"/>
    </source>
</evidence>
<dbReference type="GO" id="GO:0008270">
    <property type="term" value="F:zinc ion binding"/>
    <property type="evidence" value="ECO:0007669"/>
    <property type="project" value="UniProtKB-KW"/>
</dbReference>
<evidence type="ECO:0000256" key="5">
    <source>
        <dbReference type="ARBA" id="ARBA00022679"/>
    </source>
</evidence>
<dbReference type="EMBL" id="JAWXYG010000002">
    <property type="protein sequence ID" value="KAK4279481.1"/>
    <property type="molecule type" value="Genomic_DNA"/>
</dbReference>
<reference evidence="18" key="1">
    <citation type="submission" date="2023-10" db="EMBL/GenBank/DDBJ databases">
        <title>Chromosome-level genome of the transformable northern wattle, Acacia crassicarpa.</title>
        <authorList>
            <person name="Massaro I."/>
            <person name="Sinha N.R."/>
            <person name="Poethig S."/>
            <person name="Leichty A.R."/>
        </authorList>
    </citation>
    <scope>NUCLEOTIDE SEQUENCE</scope>
    <source>
        <strain evidence="18">Acra3RX</strain>
        <tissue evidence="18">Leaf</tissue>
    </source>
</reference>
<comment type="pathway">
    <text evidence="3">Protein modification; protein ubiquitination.</text>
</comment>
<evidence type="ECO:0000256" key="13">
    <source>
        <dbReference type="ARBA" id="ARBA00024209"/>
    </source>
</evidence>
<dbReference type="AlphaFoldDB" id="A0AAE1MYC4"/>
<feature type="compositionally biased region" description="Low complexity" evidence="15">
    <location>
        <begin position="152"/>
        <end position="161"/>
    </location>
</feature>
<dbReference type="InterPro" id="IPR001841">
    <property type="entry name" value="Znf_RING"/>
</dbReference>
<evidence type="ECO:0000256" key="3">
    <source>
        <dbReference type="ARBA" id="ARBA00004906"/>
    </source>
</evidence>
<comment type="similarity">
    <text evidence="13">Belongs to the RING-type zinc finger family. ATL subfamily.</text>
</comment>
<keyword evidence="5" id="KW-0808">Transferase</keyword>
<dbReference type="Pfam" id="PF13639">
    <property type="entry name" value="zf-RING_2"/>
    <property type="match status" value="1"/>
</dbReference>
<evidence type="ECO:0000256" key="9">
    <source>
        <dbReference type="ARBA" id="ARBA00022786"/>
    </source>
</evidence>
<keyword evidence="11 16" id="KW-1133">Transmembrane helix</keyword>
<dbReference type="EC" id="2.3.2.27" evidence="4"/>
<dbReference type="Gene3D" id="3.30.40.10">
    <property type="entry name" value="Zinc/RING finger domain, C3HC4 (zinc finger)"/>
    <property type="match status" value="1"/>
</dbReference>
<feature type="transmembrane region" description="Helical" evidence="16">
    <location>
        <begin position="6"/>
        <end position="28"/>
    </location>
</feature>
<sequence>MNLNSSTAPLTFGIIFLVLSICLACIRLRKLAGNPAMFNFLARPSSTTAAVELPTIAERGLDDSTINTFPKLSYSEMKNSSYYNIEDPSNSSSCSICLADYKEDDMLRLLPDCGHLFHLLCVDPWLKVHNTCPICRTRTSSSSVKAPDDDQSNNSVVNDGS</sequence>
<protein>
    <recommendedName>
        <fullName evidence="4">RING-type E3 ubiquitin transferase</fullName>
        <ecNumber evidence="4">2.3.2.27</ecNumber>
    </recommendedName>
</protein>
<dbReference type="CDD" id="cd16454">
    <property type="entry name" value="RING-H2_PA-TM-RING"/>
    <property type="match status" value="1"/>
</dbReference>
<dbReference type="PANTHER" id="PTHR46719:SF14">
    <property type="entry name" value="TRANSCRIPTION FACTOR C2H2 FAMILY-RELATED"/>
    <property type="match status" value="1"/>
</dbReference>
<evidence type="ECO:0000256" key="2">
    <source>
        <dbReference type="ARBA" id="ARBA00004167"/>
    </source>
</evidence>
<evidence type="ECO:0000256" key="10">
    <source>
        <dbReference type="ARBA" id="ARBA00022833"/>
    </source>
</evidence>
<evidence type="ECO:0000256" key="7">
    <source>
        <dbReference type="ARBA" id="ARBA00022723"/>
    </source>
</evidence>
<comment type="subcellular location">
    <subcellularLocation>
        <location evidence="2">Membrane</location>
        <topology evidence="2">Single-pass membrane protein</topology>
    </subcellularLocation>
</comment>
<dbReference type="GO" id="GO:0061630">
    <property type="term" value="F:ubiquitin protein ligase activity"/>
    <property type="evidence" value="ECO:0007669"/>
    <property type="project" value="UniProtKB-EC"/>
</dbReference>
<comment type="catalytic activity">
    <reaction evidence="1">
        <text>S-ubiquitinyl-[E2 ubiquitin-conjugating enzyme]-L-cysteine + [acceptor protein]-L-lysine = [E2 ubiquitin-conjugating enzyme]-L-cysteine + N(6)-ubiquitinyl-[acceptor protein]-L-lysine.</text>
        <dbReference type="EC" id="2.3.2.27"/>
    </reaction>
</comment>
<dbReference type="GO" id="GO:0016020">
    <property type="term" value="C:membrane"/>
    <property type="evidence" value="ECO:0007669"/>
    <property type="project" value="UniProtKB-SubCell"/>
</dbReference>
<name>A0AAE1MYC4_9FABA</name>
<dbReference type="FunFam" id="3.30.40.10:FF:000187">
    <property type="entry name" value="E3 ubiquitin-protein ligase ATL6"/>
    <property type="match status" value="1"/>
</dbReference>
<feature type="domain" description="RING-type" evidence="17">
    <location>
        <begin position="94"/>
        <end position="136"/>
    </location>
</feature>
<keyword evidence="7" id="KW-0479">Metal-binding</keyword>
<evidence type="ECO:0000256" key="11">
    <source>
        <dbReference type="ARBA" id="ARBA00022989"/>
    </source>
</evidence>
<evidence type="ECO:0000256" key="15">
    <source>
        <dbReference type="SAM" id="MobiDB-lite"/>
    </source>
</evidence>
<comment type="caution">
    <text evidence="18">The sequence shown here is derived from an EMBL/GenBank/DDBJ whole genome shotgun (WGS) entry which is preliminary data.</text>
</comment>
<feature type="region of interest" description="Disordered" evidence="15">
    <location>
        <begin position="138"/>
        <end position="161"/>
    </location>
</feature>
<evidence type="ECO:0000313" key="18">
    <source>
        <dbReference type="EMBL" id="KAK4279481.1"/>
    </source>
</evidence>
<proteinExistence type="inferred from homology"/>
<dbReference type="PANTHER" id="PTHR46719">
    <property type="entry name" value="TRANSCRIPTION FACTOR C2H2 FAMILY-RELATED"/>
    <property type="match status" value="1"/>
</dbReference>